<organism evidence="2">
    <name type="scientific">marine sediment metagenome</name>
    <dbReference type="NCBI Taxonomy" id="412755"/>
    <lineage>
        <taxon>unclassified sequences</taxon>
        <taxon>metagenomes</taxon>
        <taxon>ecological metagenomes</taxon>
    </lineage>
</organism>
<dbReference type="NCBIfam" id="TIGR03725">
    <property type="entry name" value="T6A_YeaZ"/>
    <property type="match status" value="1"/>
</dbReference>
<name>A0A0F8YLN5_9ZZZZ</name>
<accession>A0A0F8YLN5</accession>
<protein>
    <recommendedName>
        <fullName evidence="1">Gcp-like domain-containing protein</fullName>
    </recommendedName>
</protein>
<dbReference type="InterPro" id="IPR043129">
    <property type="entry name" value="ATPase_NBD"/>
</dbReference>
<dbReference type="AlphaFoldDB" id="A0A0F8YLN5"/>
<feature type="non-terminal residue" evidence="2">
    <location>
        <position position="106"/>
    </location>
</feature>
<dbReference type="GO" id="GO:0002949">
    <property type="term" value="P:tRNA threonylcarbamoyladenosine modification"/>
    <property type="evidence" value="ECO:0007669"/>
    <property type="project" value="InterPro"/>
</dbReference>
<comment type="caution">
    <text evidence="2">The sequence shown here is derived from an EMBL/GenBank/DDBJ whole genome shotgun (WGS) entry which is preliminary data.</text>
</comment>
<sequence length="106" mass="11190">MKLRLMTDRKAQPIALAVETSGRAGSVAAGIDGKMLAEITFSGALKHSAELFTSTEKLLQQINAKIQDVQHIYIAAGPGSFTGVRIAVTMAKMLAFTTKASIVAVN</sequence>
<gene>
    <name evidence="2" type="ORF">LCGC14_2881730</name>
</gene>
<dbReference type="SUPFAM" id="SSF53067">
    <property type="entry name" value="Actin-like ATPase domain"/>
    <property type="match status" value="1"/>
</dbReference>
<dbReference type="InterPro" id="IPR000905">
    <property type="entry name" value="Gcp-like_dom"/>
</dbReference>
<evidence type="ECO:0000259" key="1">
    <source>
        <dbReference type="Pfam" id="PF00814"/>
    </source>
</evidence>
<reference evidence="2" key="1">
    <citation type="journal article" date="2015" name="Nature">
        <title>Complex archaea that bridge the gap between prokaryotes and eukaryotes.</title>
        <authorList>
            <person name="Spang A."/>
            <person name="Saw J.H."/>
            <person name="Jorgensen S.L."/>
            <person name="Zaremba-Niedzwiedzka K."/>
            <person name="Martijn J."/>
            <person name="Lind A.E."/>
            <person name="van Eijk R."/>
            <person name="Schleper C."/>
            <person name="Guy L."/>
            <person name="Ettema T.J."/>
        </authorList>
    </citation>
    <scope>NUCLEOTIDE SEQUENCE</scope>
</reference>
<feature type="domain" description="Gcp-like" evidence="1">
    <location>
        <begin position="45"/>
        <end position="106"/>
    </location>
</feature>
<dbReference type="Gene3D" id="3.30.420.40">
    <property type="match status" value="1"/>
</dbReference>
<dbReference type="EMBL" id="LAZR01056221">
    <property type="protein sequence ID" value="KKK74640.1"/>
    <property type="molecule type" value="Genomic_DNA"/>
</dbReference>
<proteinExistence type="predicted"/>
<dbReference type="Pfam" id="PF00814">
    <property type="entry name" value="TsaD"/>
    <property type="match status" value="1"/>
</dbReference>
<evidence type="ECO:0000313" key="2">
    <source>
        <dbReference type="EMBL" id="KKK74640.1"/>
    </source>
</evidence>
<dbReference type="InterPro" id="IPR022496">
    <property type="entry name" value="T6A_TsaB"/>
</dbReference>